<gene>
    <name evidence="2" type="ORF">Tci_892340</name>
</gene>
<evidence type="ECO:0008006" key="3">
    <source>
        <dbReference type="Google" id="ProtNLM"/>
    </source>
</evidence>
<feature type="region of interest" description="Disordered" evidence="1">
    <location>
        <begin position="1"/>
        <end position="21"/>
    </location>
</feature>
<organism evidence="2">
    <name type="scientific">Tanacetum cinerariifolium</name>
    <name type="common">Dalmatian daisy</name>
    <name type="synonym">Chrysanthemum cinerariifolium</name>
    <dbReference type="NCBI Taxonomy" id="118510"/>
    <lineage>
        <taxon>Eukaryota</taxon>
        <taxon>Viridiplantae</taxon>
        <taxon>Streptophyta</taxon>
        <taxon>Embryophyta</taxon>
        <taxon>Tracheophyta</taxon>
        <taxon>Spermatophyta</taxon>
        <taxon>Magnoliopsida</taxon>
        <taxon>eudicotyledons</taxon>
        <taxon>Gunneridae</taxon>
        <taxon>Pentapetalae</taxon>
        <taxon>asterids</taxon>
        <taxon>campanulids</taxon>
        <taxon>Asterales</taxon>
        <taxon>Asteraceae</taxon>
        <taxon>Asteroideae</taxon>
        <taxon>Anthemideae</taxon>
        <taxon>Anthemidinae</taxon>
        <taxon>Tanacetum</taxon>
    </lineage>
</organism>
<evidence type="ECO:0000256" key="1">
    <source>
        <dbReference type="SAM" id="MobiDB-lite"/>
    </source>
</evidence>
<accession>A0A699UF25</accession>
<dbReference type="EMBL" id="BKCJ011321754">
    <property type="protein sequence ID" value="GFD20371.1"/>
    <property type="molecule type" value="Genomic_DNA"/>
</dbReference>
<proteinExistence type="predicted"/>
<name>A0A699UF25_TANCI</name>
<evidence type="ECO:0000313" key="2">
    <source>
        <dbReference type="EMBL" id="GFD20371.1"/>
    </source>
</evidence>
<comment type="caution">
    <text evidence="2">The sequence shown here is derived from an EMBL/GenBank/DDBJ whole genome shotgun (WGS) entry which is preliminary data.</text>
</comment>
<reference evidence="2" key="1">
    <citation type="journal article" date="2019" name="Sci. Rep.">
        <title>Draft genome of Tanacetum cinerariifolium, the natural source of mosquito coil.</title>
        <authorList>
            <person name="Yamashiro T."/>
            <person name="Shiraishi A."/>
            <person name="Satake H."/>
            <person name="Nakayama K."/>
        </authorList>
    </citation>
    <scope>NUCLEOTIDE SEQUENCE</scope>
</reference>
<sequence length="113" mass="12634">MFIAYLSSADPVTDESGPSYDSDILSEVPDHELYQDAACAHHEGHVMYDSVKLNLVVDSYADYTIDSNMIPYDQYVKDNEVPVVHSDASSVPTNAFMMIYNDMCESHDQSISN</sequence>
<dbReference type="AlphaFoldDB" id="A0A699UF25"/>
<feature type="non-terminal residue" evidence="2">
    <location>
        <position position="113"/>
    </location>
</feature>
<protein>
    <recommendedName>
        <fullName evidence="3">Integrase, catalytic region, zinc finger, CCHC-type, peptidase aspartic, catalytic</fullName>
    </recommendedName>
</protein>